<dbReference type="AlphaFoldDB" id="A0A3A1Y650"/>
<keyword evidence="8" id="KW-1185">Reference proteome</keyword>
<proteinExistence type="predicted"/>
<protein>
    <recommendedName>
        <fullName evidence="9">Lysine transporter LysE</fullName>
    </recommendedName>
</protein>
<sequence length="238" mass="26654">MSYELLVSWMLIIIVGNALPGADFFCITSVSLRSRKLGLFCAAGLQTGVLCHSLIACFGTIAIAKYNHTAFEVIQLIGSAYLLYLAYLILSSAYARNTELKRLYLQAQTTGQDLKQIDEDLKIQAAQSMSTFKAYRTGFFANILNPKCFIFMATVLPQFVDTNANLSIGMQMFILCVVNLILGIIHWTVLTYLVSYLAQKFSSASFRIKLEMIGGYCLLMIGLILLGTLAWQFYQQYF</sequence>
<feature type="transmembrane region" description="Helical" evidence="6">
    <location>
        <begin position="6"/>
        <end position="27"/>
    </location>
</feature>
<comment type="subcellular location">
    <subcellularLocation>
        <location evidence="1">Cell membrane</location>
        <topology evidence="1">Multi-pass membrane protein</topology>
    </subcellularLocation>
</comment>
<reference evidence="7 8" key="1">
    <citation type="submission" date="2017-08" db="EMBL/GenBank/DDBJ databases">
        <title>Reclassification of Bisgaard taxon 37 and 44.</title>
        <authorList>
            <person name="Christensen H."/>
        </authorList>
    </citation>
    <scope>NUCLEOTIDE SEQUENCE [LARGE SCALE GENOMIC DNA]</scope>
    <source>
        <strain evidence="7 8">EEAB3T1</strain>
    </source>
</reference>
<keyword evidence="4 6" id="KW-1133">Transmembrane helix</keyword>
<dbReference type="RefSeq" id="WP_119535155.1">
    <property type="nucleotide sequence ID" value="NZ_NRJF01000205.1"/>
</dbReference>
<feature type="transmembrane region" description="Helical" evidence="6">
    <location>
        <begin position="39"/>
        <end position="64"/>
    </location>
</feature>
<accession>A0A3A1Y650</accession>
<feature type="transmembrane region" description="Helical" evidence="6">
    <location>
        <begin position="210"/>
        <end position="234"/>
    </location>
</feature>
<keyword evidence="2" id="KW-1003">Cell membrane</keyword>
<dbReference type="InterPro" id="IPR001123">
    <property type="entry name" value="LeuE-type"/>
</dbReference>
<organism evidence="7 8">
    <name type="scientific">Psittacicella gerlachiana</name>
    <dbReference type="NCBI Taxonomy" id="2028574"/>
    <lineage>
        <taxon>Bacteria</taxon>
        <taxon>Pseudomonadati</taxon>
        <taxon>Pseudomonadota</taxon>
        <taxon>Gammaproteobacteria</taxon>
        <taxon>Pasteurellales</taxon>
        <taxon>Psittacicellaceae</taxon>
        <taxon>Psittacicella</taxon>
    </lineage>
</organism>
<evidence type="ECO:0000256" key="6">
    <source>
        <dbReference type="SAM" id="Phobius"/>
    </source>
</evidence>
<evidence type="ECO:0000256" key="2">
    <source>
        <dbReference type="ARBA" id="ARBA00022475"/>
    </source>
</evidence>
<evidence type="ECO:0000256" key="3">
    <source>
        <dbReference type="ARBA" id="ARBA00022692"/>
    </source>
</evidence>
<dbReference type="GO" id="GO:0015171">
    <property type="term" value="F:amino acid transmembrane transporter activity"/>
    <property type="evidence" value="ECO:0007669"/>
    <property type="project" value="TreeGrafter"/>
</dbReference>
<evidence type="ECO:0000256" key="5">
    <source>
        <dbReference type="ARBA" id="ARBA00023136"/>
    </source>
</evidence>
<feature type="transmembrane region" description="Helical" evidence="6">
    <location>
        <begin position="76"/>
        <end position="95"/>
    </location>
</feature>
<feature type="transmembrane region" description="Helical" evidence="6">
    <location>
        <begin position="139"/>
        <end position="160"/>
    </location>
</feature>
<gene>
    <name evidence="7" type="ORF">CKF59_06585</name>
</gene>
<evidence type="ECO:0000256" key="1">
    <source>
        <dbReference type="ARBA" id="ARBA00004651"/>
    </source>
</evidence>
<dbReference type="PANTHER" id="PTHR30086:SF20">
    <property type="entry name" value="ARGININE EXPORTER PROTEIN ARGO-RELATED"/>
    <property type="match status" value="1"/>
</dbReference>
<evidence type="ECO:0008006" key="9">
    <source>
        <dbReference type="Google" id="ProtNLM"/>
    </source>
</evidence>
<keyword evidence="5 6" id="KW-0472">Membrane</keyword>
<evidence type="ECO:0000313" key="7">
    <source>
        <dbReference type="EMBL" id="RIY33095.1"/>
    </source>
</evidence>
<feature type="transmembrane region" description="Helical" evidence="6">
    <location>
        <begin position="172"/>
        <end position="198"/>
    </location>
</feature>
<dbReference type="Pfam" id="PF01810">
    <property type="entry name" value="LysE"/>
    <property type="match status" value="1"/>
</dbReference>
<evidence type="ECO:0000256" key="4">
    <source>
        <dbReference type="ARBA" id="ARBA00022989"/>
    </source>
</evidence>
<name>A0A3A1Y650_9GAMM</name>
<dbReference type="EMBL" id="NRJF01000205">
    <property type="protein sequence ID" value="RIY33095.1"/>
    <property type="molecule type" value="Genomic_DNA"/>
</dbReference>
<keyword evidence="3 6" id="KW-0812">Transmembrane</keyword>
<evidence type="ECO:0000313" key="8">
    <source>
        <dbReference type="Proteomes" id="UP000265964"/>
    </source>
</evidence>
<dbReference type="GO" id="GO:0005886">
    <property type="term" value="C:plasma membrane"/>
    <property type="evidence" value="ECO:0007669"/>
    <property type="project" value="UniProtKB-SubCell"/>
</dbReference>
<comment type="caution">
    <text evidence="7">The sequence shown here is derived from an EMBL/GenBank/DDBJ whole genome shotgun (WGS) entry which is preliminary data.</text>
</comment>
<dbReference type="PANTHER" id="PTHR30086">
    <property type="entry name" value="ARGININE EXPORTER PROTEIN ARGO"/>
    <property type="match status" value="1"/>
</dbReference>
<dbReference type="OrthoDB" id="581870at2"/>
<dbReference type="Proteomes" id="UP000265964">
    <property type="component" value="Unassembled WGS sequence"/>
</dbReference>